<dbReference type="OrthoDB" id="10361202at2759"/>
<organism evidence="1 2">
    <name type="scientific">Karstenula rhodostoma CBS 690.94</name>
    <dbReference type="NCBI Taxonomy" id="1392251"/>
    <lineage>
        <taxon>Eukaryota</taxon>
        <taxon>Fungi</taxon>
        <taxon>Dikarya</taxon>
        <taxon>Ascomycota</taxon>
        <taxon>Pezizomycotina</taxon>
        <taxon>Dothideomycetes</taxon>
        <taxon>Pleosporomycetidae</taxon>
        <taxon>Pleosporales</taxon>
        <taxon>Massarineae</taxon>
        <taxon>Didymosphaeriaceae</taxon>
        <taxon>Karstenula</taxon>
    </lineage>
</organism>
<evidence type="ECO:0000313" key="1">
    <source>
        <dbReference type="EMBL" id="KAF2442971.1"/>
    </source>
</evidence>
<gene>
    <name evidence="1" type="ORF">P171DRAFT_53493</name>
</gene>
<reference evidence="1" key="1">
    <citation type="journal article" date="2020" name="Stud. Mycol.">
        <title>101 Dothideomycetes genomes: a test case for predicting lifestyles and emergence of pathogens.</title>
        <authorList>
            <person name="Haridas S."/>
            <person name="Albert R."/>
            <person name="Binder M."/>
            <person name="Bloem J."/>
            <person name="Labutti K."/>
            <person name="Salamov A."/>
            <person name="Andreopoulos B."/>
            <person name="Baker S."/>
            <person name="Barry K."/>
            <person name="Bills G."/>
            <person name="Bluhm B."/>
            <person name="Cannon C."/>
            <person name="Castanera R."/>
            <person name="Culley D."/>
            <person name="Daum C."/>
            <person name="Ezra D."/>
            <person name="Gonzalez J."/>
            <person name="Henrissat B."/>
            <person name="Kuo A."/>
            <person name="Liang C."/>
            <person name="Lipzen A."/>
            <person name="Lutzoni F."/>
            <person name="Magnuson J."/>
            <person name="Mondo S."/>
            <person name="Nolan M."/>
            <person name="Ohm R."/>
            <person name="Pangilinan J."/>
            <person name="Park H.-J."/>
            <person name="Ramirez L."/>
            <person name="Alfaro M."/>
            <person name="Sun H."/>
            <person name="Tritt A."/>
            <person name="Yoshinaga Y."/>
            <person name="Zwiers L.-H."/>
            <person name="Turgeon B."/>
            <person name="Goodwin S."/>
            <person name="Spatafora J."/>
            <person name="Crous P."/>
            <person name="Grigoriev I."/>
        </authorList>
    </citation>
    <scope>NUCLEOTIDE SEQUENCE</scope>
    <source>
        <strain evidence="1">CBS 690.94</strain>
    </source>
</reference>
<dbReference type="Proteomes" id="UP000799764">
    <property type="component" value="Unassembled WGS sequence"/>
</dbReference>
<dbReference type="EMBL" id="MU001503">
    <property type="protein sequence ID" value="KAF2442971.1"/>
    <property type="molecule type" value="Genomic_DNA"/>
</dbReference>
<dbReference type="AlphaFoldDB" id="A0A9P4UAE6"/>
<accession>A0A9P4UAE6</accession>
<name>A0A9P4UAE6_9PLEO</name>
<sequence length="317" mass="36148">MCQPTCIVKMSLCQLPLELLHEICSYVVFDTPESPTPPPLIQIVKPKGSRRLSHRYCILHASTKEIYEHFAHEMIDPVQSRGSMFLEFGTNHPYLSTPGPRKHEEKTLDISDKCGCKGDRPLSGLAGLSSIFSVLVTSRKLADGVRSWLYFQFVFDFHLDKTAAFGLFIANLLLGTKKLVRSIRLTMPIYNYSPAVAAIHPGWLHTRNGFDWTATIPNNVKDSFPNLRALHVNMWHWSRRFYGGRGSGCSGLAAPIEHEAWRMKALEPVLRFAVLPLEEVTVVVDNVWPRNEIWSGDPRVQERRELADWLRKQLLDE</sequence>
<keyword evidence="2" id="KW-1185">Reference proteome</keyword>
<comment type="caution">
    <text evidence="1">The sequence shown here is derived from an EMBL/GenBank/DDBJ whole genome shotgun (WGS) entry which is preliminary data.</text>
</comment>
<proteinExistence type="predicted"/>
<protein>
    <submittedName>
        <fullName evidence="1">Uncharacterized protein</fullName>
    </submittedName>
</protein>
<evidence type="ECO:0000313" key="2">
    <source>
        <dbReference type="Proteomes" id="UP000799764"/>
    </source>
</evidence>